<evidence type="ECO:0000313" key="8">
    <source>
        <dbReference type="EMBL" id="EWY36135.1"/>
    </source>
</evidence>
<dbReference type="GO" id="GO:0009881">
    <property type="term" value="F:photoreceptor activity"/>
    <property type="evidence" value="ECO:0007669"/>
    <property type="project" value="UniProtKB-UniRule"/>
</dbReference>
<dbReference type="AlphaFoldDB" id="W9GQJ2"/>
<evidence type="ECO:0000259" key="7">
    <source>
        <dbReference type="Pfam" id="PF08448"/>
    </source>
</evidence>
<dbReference type="InterPro" id="IPR012130">
    <property type="entry name" value="PYP"/>
</dbReference>
<evidence type="ECO:0000256" key="3">
    <source>
        <dbReference type="ARBA" id="ARBA00022991"/>
    </source>
</evidence>
<dbReference type="RefSeq" id="WP_198039037.1">
    <property type="nucleotide sequence ID" value="NZ_AVFL01000052.1"/>
</dbReference>
<dbReference type="STRING" id="1385369.N825_29710"/>
<dbReference type="InterPro" id="IPR035965">
    <property type="entry name" value="PAS-like_dom_sf"/>
</dbReference>
<evidence type="ECO:0000256" key="5">
    <source>
        <dbReference type="PIRNR" id="PIRNR000087"/>
    </source>
</evidence>
<evidence type="ECO:0000256" key="6">
    <source>
        <dbReference type="PIRSR" id="PIRSR000087-50"/>
    </source>
</evidence>
<dbReference type="Pfam" id="PF08448">
    <property type="entry name" value="PAS_4"/>
    <property type="match status" value="1"/>
</dbReference>
<dbReference type="SUPFAM" id="SSF55785">
    <property type="entry name" value="PYP-like sensor domain (PAS domain)"/>
    <property type="match status" value="1"/>
</dbReference>
<sequence length="127" mass="13760">MTSSPAITFDMPGLARAVEGLSPAEVDTLPFGAIRLDADDRVVLYSAAEARLSGYGARPALGRAFFTEMAPCMDNPAFRGRIARASAAGRFDLEFGWIGDFSDRSRELQVRVLPATGGGCWIFIRRD</sequence>
<keyword evidence="4 5" id="KW-0675">Receptor</keyword>
<feature type="modified residue" description="S-(4-hydroxycinnamyl)cysteine" evidence="6">
    <location>
        <position position="72"/>
    </location>
</feature>
<keyword evidence="3 5" id="KW-0157">Chromophore</keyword>
<comment type="caution">
    <text evidence="8">The sequence shown here is derived from an EMBL/GenBank/DDBJ whole genome shotgun (WGS) entry which is preliminary data.</text>
</comment>
<organism evidence="8 9">
    <name type="scientific">Skermanella stibiiresistens SB22</name>
    <dbReference type="NCBI Taxonomy" id="1385369"/>
    <lineage>
        <taxon>Bacteria</taxon>
        <taxon>Pseudomonadati</taxon>
        <taxon>Pseudomonadota</taxon>
        <taxon>Alphaproteobacteria</taxon>
        <taxon>Rhodospirillales</taxon>
        <taxon>Azospirillaceae</taxon>
        <taxon>Skermanella</taxon>
    </lineage>
</organism>
<keyword evidence="2 5" id="KW-0716">Sensory transduction</keyword>
<comment type="similarity">
    <text evidence="5">Belongs to the photoactive yellow protein family.</text>
</comment>
<dbReference type="GO" id="GO:0007602">
    <property type="term" value="P:phototransduction"/>
    <property type="evidence" value="ECO:0007669"/>
    <property type="project" value="UniProtKB-UniRule"/>
</dbReference>
<reference evidence="8 9" key="1">
    <citation type="submission" date="2013-08" db="EMBL/GenBank/DDBJ databases">
        <title>The genome sequence of Skermanella stibiiresistens.</title>
        <authorList>
            <person name="Zhu W."/>
            <person name="Wang G."/>
        </authorList>
    </citation>
    <scope>NUCLEOTIDE SEQUENCE [LARGE SCALE GENOMIC DNA]</scope>
    <source>
        <strain evidence="8 9">SB22</strain>
    </source>
</reference>
<dbReference type="InterPro" id="IPR013656">
    <property type="entry name" value="PAS_4"/>
</dbReference>
<dbReference type="InterPro" id="IPR000014">
    <property type="entry name" value="PAS"/>
</dbReference>
<proteinExistence type="inferred from homology"/>
<name>W9GQJ2_9PROT</name>
<evidence type="ECO:0000256" key="4">
    <source>
        <dbReference type="ARBA" id="ARBA00023170"/>
    </source>
</evidence>
<gene>
    <name evidence="8" type="ORF">N825_29710</name>
</gene>
<dbReference type="Gene3D" id="3.30.450.20">
    <property type="entry name" value="PAS domain"/>
    <property type="match status" value="1"/>
</dbReference>
<feature type="domain" description="PAS fold-4" evidence="7">
    <location>
        <begin position="26"/>
        <end position="117"/>
    </location>
</feature>
<evidence type="ECO:0000256" key="2">
    <source>
        <dbReference type="ARBA" id="ARBA00022606"/>
    </source>
</evidence>
<keyword evidence="1 5" id="KW-0600">Photoreceptor protein</keyword>
<dbReference type="EMBL" id="AVFL01000052">
    <property type="protein sequence ID" value="EWY36135.1"/>
    <property type="molecule type" value="Genomic_DNA"/>
</dbReference>
<accession>W9GQJ2</accession>
<comment type="PTM">
    <text evidence="6">The 4-hydroxycinnamic acid (p-coumaric acid) chromophore is covalently bound via a thioester linkage.</text>
</comment>
<dbReference type="GO" id="GO:0006355">
    <property type="term" value="P:regulation of DNA-templated transcription"/>
    <property type="evidence" value="ECO:0007669"/>
    <property type="project" value="UniProtKB-UniRule"/>
</dbReference>
<evidence type="ECO:0000256" key="1">
    <source>
        <dbReference type="ARBA" id="ARBA00022543"/>
    </source>
</evidence>
<protein>
    <recommendedName>
        <fullName evidence="5">Photoactive yellow protein</fullName>
        <shortName evidence="5">PYP</shortName>
    </recommendedName>
</protein>
<evidence type="ECO:0000313" key="9">
    <source>
        <dbReference type="Proteomes" id="UP000019486"/>
    </source>
</evidence>
<keyword evidence="9" id="KW-1185">Reference proteome</keyword>
<dbReference type="CDD" id="cd00130">
    <property type="entry name" value="PAS"/>
    <property type="match status" value="1"/>
</dbReference>
<dbReference type="PIRSF" id="PIRSF000087">
    <property type="entry name" value="PYP"/>
    <property type="match status" value="1"/>
</dbReference>
<dbReference type="Proteomes" id="UP000019486">
    <property type="component" value="Unassembled WGS sequence"/>
</dbReference>